<organism evidence="1 2">
    <name type="scientific">Streptomyces sanglieri</name>
    <dbReference type="NCBI Taxonomy" id="193460"/>
    <lineage>
        <taxon>Bacteria</taxon>
        <taxon>Bacillati</taxon>
        <taxon>Actinomycetota</taxon>
        <taxon>Actinomycetes</taxon>
        <taxon>Kitasatosporales</taxon>
        <taxon>Streptomycetaceae</taxon>
        <taxon>Streptomyces</taxon>
    </lineage>
</organism>
<evidence type="ECO:0000313" key="2">
    <source>
        <dbReference type="Proteomes" id="UP001596915"/>
    </source>
</evidence>
<comment type="caution">
    <text evidence="1">The sequence shown here is derived from an EMBL/GenBank/DDBJ whole genome shotgun (WGS) entry which is preliminary data.</text>
</comment>
<proteinExistence type="predicted"/>
<dbReference type="EMBL" id="JBHTGL010000005">
    <property type="protein sequence ID" value="MFD0622331.1"/>
    <property type="molecule type" value="Genomic_DNA"/>
</dbReference>
<sequence>MTTASRDQRKPRPSPKLFNWVGTKLRWKLSADFKERAALDKLATGSPS</sequence>
<dbReference type="Proteomes" id="UP001596915">
    <property type="component" value="Unassembled WGS sequence"/>
</dbReference>
<evidence type="ECO:0000313" key="1">
    <source>
        <dbReference type="EMBL" id="MFD0622331.1"/>
    </source>
</evidence>
<reference evidence="2" key="1">
    <citation type="journal article" date="2019" name="Int. J. Syst. Evol. Microbiol.">
        <title>The Global Catalogue of Microorganisms (GCM) 10K type strain sequencing project: providing services to taxonomists for standard genome sequencing and annotation.</title>
        <authorList>
            <consortium name="The Broad Institute Genomics Platform"/>
            <consortium name="The Broad Institute Genome Sequencing Center for Infectious Disease"/>
            <person name="Wu L."/>
            <person name="Ma J."/>
        </authorList>
    </citation>
    <scope>NUCLEOTIDE SEQUENCE [LARGE SCALE GENOMIC DNA]</scope>
    <source>
        <strain evidence="2">JCM 12607</strain>
    </source>
</reference>
<protein>
    <submittedName>
        <fullName evidence="1">Uncharacterized protein</fullName>
    </submittedName>
</protein>
<keyword evidence="2" id="KW-1185">Reference proteome</keyword>
<name>A0ABW2WLE0_9ACTN</name>
<gene>
    <name evidence="1" type="ORF">ACFQ2K_05305</name>
</gene>
<accession>A0ABW2WLE0</accession>